<dbReference type="EMBL" id="NBIV01000012">
    <property type="protein sequence ID" value="PXF48684.1"/>
    <property type="molecule type" value="Genomic_DNA"/>
</dbReference>
<feature type="transmembrane region" description="Helical" evidence="6">
    <location>
        <begin position="102"/>
        <end position="122"/>
    </location>
</feature>
<evidence type="ECO:0000313" key="7">
    <source>
        <dbReference type="EMBL" id="PXF48684.1"/>
    </source>
</evidence>
<reference evidence="7 8" key="1">
    <citation type="journal article" date="2018" name="Mol. Biol. Evol.">
        <title>Analysis of the draft genome of the red seaweed Gracilariopsis chorda provides insights into genome size evolution in Rhodophyta.</title>
        <authorList>
            <person name="Lee J."/>
            <person name="Yang E.C."/>
            <person name="Graf L."/>
            <person name="Yang J.H."/>
            <person name="Qiu H."/>
            <person name="Zel Zion U."/>
            <person name="Chan C.X."/>
            <person name="Stephens T.G."/>
            <person name="Weber A.P.M."/>
            <person name="Boo G.H."/>
            <person name="Boo S.M."/>
            <person name="Kim K.M."/>
            <person name="Shin Y."/>
            <person name="Jung M."/>
            <person name="Lee S.J."/>
            <person name="Yim H.S."/>
            <person name="Lee J.H."/>
            <person name="Bhattacharya D."/>
            <person name="Yoon H.S."/>
        </authorList>
    </citation>
    <scope>NUCLEOTIDE SEQUENCE [LARGE SCALE GENOMIC DNA]</scope>
    <source>
        <strain evidence="7 8">SKKU-2015</strain>
        <tissue evidence="7">Whole body</tissue>
    </source>
</reference>
<accession>A0A2V3J2T0</accession>
<dbReference type="PANTHER" id="PTHR12570:SF65">
    <property type="entry name" value="MAGNESIUM TRANSPORTER NIPA9-RELATED"/>
    <property type="match status" value="1"/>
</dbReference>
<keyword evidence="3 6" id="KW-1133">Transmembrane helix</keyword>
<keyword evidence="4 6" id="KW-0472">Membrane</keyword>
<feature type="transmembrane region" description="Helical" evidence="6">
    <location>
        <begin position="16"/>
        <end position="35"/>
    </location>
</feature>
<feature type="transmembrane region" description="Helical" evidence="6">
    <location>
        <begin position="295"/>
        <end position="315"/>
    </location>
</feature>
<dbReference type="GO" id="GO:0016020">
    <property type="term" value="C:membrane"/>
    <property type="evidence" value="ECO:0007669"/>
    <property type="project" value="UniProtKB-SubCell"/>
</dbReference>
<comment type="subcellular location">
    <subcellularLocation>
        <location evidence="1">Membrane</location>
        <topology evidence="1">Multi-pass membrane protein</topology>
    </subcellularLocation>
</comment>
<dbReference type="Gene3D" id="1.10.3730.20">
    <property type="match status" value="1"/>
</dbReference>
<evidence type="ECO:0000256" key="1">
    <source>
        <dbReference type="ARBA" id="ARBA00004141"/>
    </source>
</evidence>
<feature type="transmembrane region" description="Helical" evidence="6">
    <location>
        <begin position="226"/>
        <end position="250"/>
    </location>
</feature>
<protein>
    <submittedName>
        <fullName evidence="7">Putative magnesium transporter NIPA5</fullName>
    </submittedName>
</protein>
<dbReference type="InterPro" id="IPR037185">
    <property type="entry name" value="EmrE-like"/>
</dbReference>
<feature type="transmembrane region" description="Helical" evidence="6">
    <location>
        <begin position="321"/>
        <end position="342"/>
    </location>
</feature>
<feature type="transmembrane region" description="Helical" evidence="6">
    <location>
        <begin position="154"/>
        <end position="173"/>
    </location>
</feature>
<dbReference type="PANTHER" id="PTHR12570">
    <property type="match status" value="1"/>
</dbReference>
<sequence length="391" mass="41213">MSGSAVGQVSVGTAKMIGVLLAICGNTLIACSLTLQKKAHNSLAATESTADSRQDQNAENNESQQLTPSDPDIEAQDLESSSSHVSEVSSQSDLQFLSNPTWWLGTFLMAAGEVGNFAAFAFAPASLVAPLGAWSVVLSAILAHIFLQEHVSNANLLGIALCVIGAFLIGAAGPDVSAAEASLDADAVTRLLLRTPFVIFILLTLTATVGLMYISHHTTLGEKYIFVHVGVSSLLGGVTVVCAKALSTFLRLTIEGNSQFGNFLPFLLVVILALAILAQLRYLNMAMAQFGNAQVIPVYYVLFTTCAMTSGVIMYREFDALTLRNIPFFLGICSTMSGVFLVSKSAKDHVKGAAKAKVAAEAVKNEVGRAYAPLPISPISSPRGSSQPVWP</sequence>
<evidence type="ECO:0000256" key="2">
    <source>
        <dbReference type="ARBA" id="ARBA00022692"/>
    </source>
</evidence>
<evidence type="ECO:0000256" key="4">
    <source>
        <dbReference type="ARBA" id="ARBA00023136"/>
    </source>
</evidence>
<gene>
    <name evidence="7" type="ORF">BWQ96_01536</name>
</gene>
<feature type="transmembrane region" description="Helical" evidence="6">
    <location>
        <begin position="193"/>
        <end position="214"/>
    </location>
</feature>
<dbReference type="InterPro" id="IPR008521">
    <property type="entry name" value="Mg_trans_NIPA"/>
</dbReference>
<keyword evidence="2 6" id="KW-0812">Transmembrane</keyword>
<evidence type="ECO:0000256" key="6">
    <source>
        <dbReference type="SAM" id="Phobius"/>
    </source>
</evidence>
<evidence type="ECO:0000256" key="5">
    <source>
        <dbReference type="SAM" id="MobiDB-lite"/>
    </source>
</evidence>
<keyword evidence="8" id="KW-1185">Reference proteome</keyword>
<feature type="compositionally biased region" description="Polar residues" evidence="5">
    <location>
        <begin position="57"/>
        <end position="68"/>
    </location>
</feature>
<dbReference type="Proteomes" id="UP000247409">
    <property type="component" value="Unassembled WGS sequence"/>
</dbReference>
<feature type="transmembrane region" description="Helical" evidence="6">
    <location>
        <begin position="128"/>
        <end position="147"/>
    </location>
</feature>
<comment type="caution">
    <text evidence="7">The sequence shown here is derived from an EMBL/GenBank/DDBJ whole genome shotgun (WGS) entry which is preliminary data.</text>
</comment>
<proteinExistence type="predicted"/>
<feature type="region of interest" description="Disordered" evidence="5">
    <location>
        <begin position="46"/>
        <end position="86"/>
    </location>
</feature>
<organism evidence="7 8">
    <name type="scientific">Gracilariopsis chorda</name>
    <dbReference type="NCBI Taxonomy" id="448386"/>
    <lineage>
        <taxon>Eukaryota</taxon>
        <taxon>Rhodophyta</taxon>
        <taxon>Florideophyceae</taxon>
        <taxon>Rhodymeniophycidae</taxon>
        <taxon>Gracilariales</taxon>
        <taxon>Gracilariaceae</taxon>
        <taxon>Gracilariopsis</taxon>
    </lineage>
</organism>
<evidence type="ECO:0000313" key="8">
    <source>
        <dbReference type="Proteomes" id="UP000247409"/>
    </source>
</evidence>
<dbReference type="OrthoDB" id="4522at2759"/>
<name>A0A2V3J2T0_9FLOR</name>
<dbReference type="SUPFAM" id="SSF103481">
    <property type="entry name" value="Multidrug resistance efflux transporter EmrE"/>
    <property type="match status" value="1"/>
</dbReference>
<dbReference type="AlphaFoldDB" id="A0A2V3J2T0"/>
<evidence type="ECO:0000256" key="3">
    <source>
        <dbReference type="ARBA" id="ARBA00022989"/>
    </source>
</evidence>
<dbReference type="GO" id="GO:0015095">
    <property type="term" value="F:magnesium ion transmembrane transporter activity"/>
    <property type="evidence" value="ECO:0007669"/>
    <property type="project" value="InterPro"/>
</dbReference>
<dbReference type="Pfam" id="PF05653">
    <property type="entry name" value="Mg_trans_NIPA"/>
    <property type="match status" value="1"/>
</dbReference>
<feature type="transmembrane region" description="Helical" evidence="6">
    <location>
        <begin position="262"/>
        <end position="283"/>
    </location>
</feature>